<dbReference type="NCBIfam" id="TIGR02698">
    <property type="entry name" value="CopY_TcrY"/>
    <property type="match status" value="1"/>
</dbReference>
<gene>
    <name evidence="5" type="ORF">ELX58_03450</name>
</gene>
<accession>A0A4V1ALN4</accession>
<evidence type="ECO:0000256" key="1">
    <source>
        <dbReference type="ARBA" id="ARBA00011046"/>
    </source>
</evidence>
<name>A0A4V1ALN4_9LACO</name>
<dbReference type="OrthoDB" id="1849040at2"/>
<dbReference type="GO" id="GO:0045892">
    <property type="term" value="P:negative regulation of DNA-templated transcription"/>
    <property type="evidence" value="ECO:0007669"/>
    <property type="project" value="InterPro"/>
</dbReference>
<organism evidence="5 6">
    <name type="scientific">Acetilactobacillus jinshanensis</name>
    <dbReference type="NCBI Taxonomy" id="1720083"/>
    <lineage>
        <taxon>Bacteria</taxon>
        <taxon>Bacillati</taxon>
        <taxon>Bacillota</taxon>
        <taxon>Bacilli</taxon>
        <taxon>Lactobacillales</taxon>
        <taxon>Lactobacillaceae</taxon>
        <taxon>Acetilactobacillus</taxon>
    </lineage>
</organism>
<comment type="similarity">
    <text evidence="1">Belongs to the BlaI transcriptional regulatory family.</text>
</comment>
<sequence length="154" mass="17563">MIIIHELKEISNAEWLIMRVIWTMKKCTSRQVINVMSHKEGWKASTVKTLLTRLKKKGFINSHKVSNKYIYSPNIGEQKAANLATMNVFRDICPMHAGNAINNLVQNISISKSDVQQLIKTLMKVEKTAPTKVKCNCLDPDAEKEAAYHEHEAR</sequence>
<reference evidence="6" key="1">
    <citation type="submission" date="2018-12" db="EMBL/GenBank/DDBJ databases">
        <title>A new species of lactobacillus.</title>
        <authorList>
            <person name="Jian Y."/>
            <person name="Xin L."/>
            <person name="Hong Z.J."/>
            <person name="Ming L.Z."/>
            <person name="Hong X.Z."/>
        </authorList>
    </citation>
    <scope>NUCLEOTIDE SEQUENCE [LARGE SCALE GENOMIC DNA]</scope>
    <source>
        <strain evidence="6">HSLZ-75</strain>
    </source>
</reference>
<dbReference type="GO" id="GO:0003677">
    <property type="term" value="F:DNA binding"/>
    <property type="evidence" value="ECO:0007669"/>
    <property type="project" value="UniProtKB-KW"/>
</dbReference>
<evidence type="ECO:0000256" key="4">
    <source>
        <dbReference type="ARBA" id="ARBA00023163"/>
    </source>
</evidence>
<evidence type="ECO:0000256" key="2">
    <source>
        <dbReference type="ARBA" id="ARBA00023015"/>
    </source>
</evidence>
<dbReference type="InterPro" id="IPR036388">
    <property type="entry name" value="WH-like_DNA-bd_sf"/>
</dbReference>
<protein>
    <submittedName>
        <fullName evidence="5">CopY/TcrY family copper transport repressor</fullName>
    </submittedName>
</protein>
<dbReference type="RefSeq" id="WP_133441770.1">
    <property type="nucleotide sequence ID" value="NZ_CP034726.1"/>
</dbReference>
<keyword evidence="3" id="KW-0238">DNA-binding</keyword>
<dbReference type="InterPro" id="IPR014071">
    <property type="entry name" value="Cu_transp_CopY/TcrY"/>
</dbReference>
<dbReference type="InterPro" id="IPR036390">
    <property type="entry name" value="WH_DNA-bd_sf"/>
</dbReference>
<keyword evidence="2" id="KW-0805">Transcription regulation</keyword>
<evidence type="ECO:0000256" key="3">
    <source>
        <dbReference type="ARBA" id="ARBA00023125"/>
    </source>
</evidence>
<keyword evidence="4" id="KW-0804">Transcription</keyword>
<proteinExistence type="inferred from homology"/>
<dbReference type="PIRSF" id="PIRSF019455">
    <property type="entry name" value="CopR_AtkY"/>
    <property type="match status" value="1"/>
</dbReference>
<dbReference type="SUPFAM" id="SSF46785">
    <property type="entry name" value="Winged helix' DNA-binding domain"/>
    <property type="match status" value="1"/>
</dbReference>
<dbReference type="KEGG" id="lji:ELX58_03450"/>
<dbReference type="InterPro" id="IPR005650">
    <property type="entry name" value="BlaI_family"/>
</dbReference>
<evidence type="ECO:0000313" key="6">
    <source>
        <dbReference type="Proteomes" id="UP000294321"/>
    </source>
</evidence>
<dbReference type="Proteomes" id="UP000294321">
    <property type="component" value="Chromosome"/>
</dbReference>
<keyword evidence="6" id="KW-1185">Reference proteome</keyword>
<dbReference type="AlphaFoldDB" id="A0A4V1ALN4"/>
<dbReference type="Pfam" id="PF03965">
    <property type="entry name" value="Penicillinase_R"/>
    <property type="match status" value="1"/>
</dbReference>
<dbReference type="EMBL" id="CP034726">
    <property type="protein sequence ID" value="QBP18209.1"/>
    <property type="molecule type" value="Genomic_DNA"/>
</dbReference>
<dbReference type="Gene3D" id="1.10.10.10">
    <property type="entry name" value="Winged helix-like DNA-binding domain superfamily/Winged helix DNA-binding domain"/>
    <property type="match status" value="1"/>
</dbReference>
<evidence type="ECO:0000313" key="5">
    <source>
        <dbReference type="EMBL" id="QBP18209.1"/>
    </source>
</evidence>